<reference evidence="10" key="1">
    <citation type="journal article" date="2019" name="Int. J. Syst. Evol. Microbiol.">
        <title>The Global Catalogue of Microorganisms (GCM) 10K type strain sequencing project: providing services to taxonomists for standard genome sequencing and annotation.</title>
        <authorList>
            <consortium name="The Broad Institute Genomics Platform"/>
            <consortium name="The Broad Institute Genome Sequencing Center for Infectious Disease"/>
            <person name="Wu L."/>
            <person name="Ma J."/>
        </authorList>
    </citation>
    <scope>NUCLEOTIDE SEQUENCE [LARGE SCALE GENOMIC DNA]</scope>
    <source>
        <strain evidence="10">JCM 17727</strain>
    </source>
</reference>
<dbReference type="PANTHER" id="PTHR47637">
    <property type="entry name" value="CHAPERONE SURA"/>
    <property type="match status" value="1"/>
</dbReference>
<dbReference type="InterPro" id="IPR000297">
    <property type="entry name" value="PPIase_PpiC"/>
</dbReference>
<dbReference type="Gene3D" id="1.10.4030.10">
    <property type="entry name" value="Porin chaperone SurA, peptide-binding domain"/>
    <property type="match status" value="1"/>
</dbReference>
<evidence type="ECO:0000256" key="1">
    <source>
        <dbReference type="ARBA" id="ARBA00022729"/>
    </source>
</evidence>
<dbReference type="EC" id="5.2.1.8" evidence="7"/>
<evidence type="ECO:0000256" key="6">
    <source>
        <dbReference type="ARBA" id="ARBA00023235"/>
    </source>
</evidence>
<keyword evidence="10" id="KW-1185">Reference proteome</keyword>
<keyword evidence="5 7" id="KW-0143">Chaperone</keyword>
<evidence type="ECO:0000256" key="3">
    <source>
        <dbReference type="ARBA" id="ARBA00022764"/>
    </source>
</evidence>
<dbReference type="Gene3D" id="3.10.50.40">
    <property type="match status" value="2"/>
</dbReference>
<dbReference type="InterPro" id="IPR050280">
    <property type="entry name" value="OMP_Chaperone_SurA"/>
</dbReference>
<evidence type="ECO:0000259" key="8">
    <source>
        <dbReference type="PROSITE" id="PS50198"/>
    </source>
</evidence>
<dbReference type="InterPro" id="IPR027304">
    <property type="entry name" value="Trigger_fact/SurA_dom_sf"/>
</dbReference>
<dbReference type="PROSITE" id="PS01096">
    <property type="entry name" value="PPIC_PPIASE_1"/>
    <property type="match status" value="1"/>
</dbReference>
<dbReference type="InterPro" id="IPR015391">
    <property type="entry name" value="SurA_N"/>
</dbReference>
<evidence type="ECO:0000256" key="7">
    <source>
        <dbReference type="HAMAP-Rule" id="MF_01183"/>
    </source>
</evidence>
<evidence type="ECO:0000313" key="9">
    <source>
        <dbReference type="EMBL" id="GAA4344448.1"/>
    </source>
</evidence>
<dbReference type="SUPFAM" id="SSF109998">
    <property type="entry name" value="Triger factor/SurA peptide-binding domain-like"/>
    <property type="match status" value="1"/>
</dbReference>
<dbReference type="Pfam" id="PF00639">
    <property type="entry name" value="Rotamase"/>
    <property type="match status" value="2"/>
</dbReference>
<feature type="domain" description="PpiC" evidence="8">
    <location>
        <begin position="173"/>
        <end position="274"/>
    </location>
</feature>
<accession>A0ABP8HU80</accession>
<evidence type="ECO:0000313" key="10">
    <source>
        <dbReference type="Proteomes" id="UP001501294"/>
    </source>
</evidence>
<dbReference type="GO" id="GO:0016853">
    <property type="term" value="F:isomerase activity"/>
    <property type="evidence" value="ECO:0007669"/>
    <property type="project" value="UniProtKB-KW"/>
</dbReference>
<dbReference type="InterPro" id="IPR046357">
    <property type="entry name" value="PPIase_dom_sf"/>
</dbReference>
<dbReference type="EMBL" id="BAABFU010000001">
    <property type="protein sequence ID" value="GAA4344448.1"/>
    <property type="molecule type" value="Genomic_DNA"/>
</dbReference>
<comment type="caution">
    <text evidence="9">The sequence shown here is derived from an EMBL/GenBank/DDBJ whole genome shotgun (WGS) entry which is preliminary data.</text>
</comment>
<comment type="domain">
    <text evidence="7">The PPIase activity resides only in the second parvulin domain. The N-terminal region and the C-terminal tail are necessary and sufficient for the chaperone activity of SurA. The PPIase activity is dispensable for SurA to function as a chaperone. The N-terminal region and the C-terminal tail are also required for porin recognition.</text>
</comment>
<evidence type="ECO:0000256" key="4">
    <source>
        <dbReference type="ARBA" id="ARBA00023110"/>
    </source>
</evidence>
<proteinExistence type="inferred from homology"/>
<comment type="catalytic activity">
    <reaction evidence="7">
        <text>[protein]-peptidylproline (omega=180) = [protein]-peptidylproline (omega=0)</text>
        <dbReference type="Rhea" id="RHEA:16237"/>
        <dbReference type="Rhea" id="RHEA-COMP:10747"/>
        <dbReference type="Rhea" id="RHEA-COMP:10748"/>
        <dbReference type="ChEBI" id="CHEBI:83833"/>
        <dbReference type="ChEBI" id="CHEBI:83834"/>
        <dbReference type="EC" id="5.2.1.8"/>
    </reaction>
</comment>
<comment type="subcellular location">
    <subcellularLocation>
        <location evidence="7">Periplasm</location>
    </subcellularLocation>
    <text evidence="7">Is capable of associating with the outer membrane.</text>
</comment>
<protein>
    <recommendedName>
        <fullName evidence="7">Chaperone SurA</fullName>
    </recommendedName>
    <alternativeName>
        <fullName evidence="7">Peptidyl-prolyl cis-trans isomerase SurA</fullName>
        <shortName evidence="7">PPIase SurA</shortName>
        <ecNumber evidence="7">5.2.1.8</ecNumber>
    </alternativeName>
    <alternativeName>
        <fullName evidence="7">Rotamase SurA</fullName>
    </alternativeName>
</protein>
<dbReference type="Pfam" id="PF09312">
    <property type="entry name" value="SurA_N"/>
    <property type="match status" value="1"/>
</dbReference>
<name>A0ABP8HU80_9GAMM</name>
<keyword evidence="6 7" id="KW-0413">Isomerase</keyword>
<feature type="signal peptide" evidence="7">
    <location>
        <begin position="1"/>
        <end position="25"/>
    </location>
</feature>
<evidence type="ECO:0000256" key="2">
    <source>
        <dbReference type="ARBA" id="ARBA00022737"/>
    </source>
</evidence>
<dbReference type="RefSeq" id="WP_223577274.1">
    <property type="nucleotide sequence ID" value="NZ_BAABFU010000001.1"/>
</dbReference>
<comment type="function">
    <text evidence="7">Chaperone involved in the correct folding and assembly of outer membrane proteins. Recognizes specific patterns of aromatic residues and the orientation of their side chains, which are found more frequently in integral outer membrane proteins. May act in both early periplasmic and late outer membrane-associated steps of protein maturation.</text>
</comment>
<dbReference type="PROSITE" id="PS50198">
    <property type="entry name" value="PPIC_PPIASE_2"/>
    <property type="match status" value="2"/>
</dbReference>
<keyword evidence="1 7" id="KW-0732">Signal</keyword>
<sequence length="432" mass="48529" precursor="true">MTLKHLISACLLVASVALTAQTAHSAETIDKVIAHVDQDVILQSELDRKILQAKDQIQARGGQLPPDSVLKKELLEQLIIQSLQYQMASRAGMQVQPAELQQFANRVAQQNNMSLEEFRLEIQTKGMAWELFLNDLRKEIVTSRFRDAYVARRIKISEKEIDSLVKAMNAKSQVEYQLGHILVAVDEGASDSEVETAKSKALDIANQLKQGADFAEMAQKHSDGSEAASGGDFGWNTEQSLPELFRTPVYYLERGKVSTPIRSPAGFHILKLYDKRGDLEHVVQQTKSRHILVRPDAITTEQDAIELLNHIREEVLAGKAEFGNLAKKHSDDPGSANLGGELGWNNVGAFDPAFEDTLSSLEVNEISQPFQSSFGWHIVQLTGKRQDDQSEDMKRQQAAKILRQRKFSEEVENWIREIRDEAYVKKVVEEEA</sequence>
<organism evidence="9 10">
    <name type="scientific">Kangiella taiwanensis</name>
    <dbReference type="NCBI Taxonomy" id="1079179"/>
    <lineage>
        <taxon>Bacteria</taxon>
        <taxon>Pseudomonadati</taxon>
        <taxon>Pseudomonadota</taxon>
        <taxon>Gammaproteobacteria</taxon>
        <taxon>Kangiellales</taxon>
        <taxon>Kangiellaceae</taxon>
        <taxon>Kangiella</taxon>
    </lineage>
</organism>
<dbReference type="PANTHER" id="PTHR47637:SF1">
    <property type="entry name" value="CHAPERONE SURA"/>
    <property type="match status" value="1"/>
</dbReference>
<gene>
    <name evidence="7" type="primary">surA</name>
    <name evidence="9" type="ORF">GCM10023150_03920</name>
</gene>
<dbReference type="SUPFAM" id="SSF54534">
    <property type="entry name" value="FKBP-like"/>
    <property type="match status" value="2"/>
</dbReference>
<keyword evidence="3 7" id="KW-0574">Periplasm</keyword>
<evidence type="ECO:0000256" key="5">
    <source>
        <dbReference type="ARBA" id="ARBA00023186"/>
    </source>
</evidence>
<keyword evidence="2 7" id="KW-0677">Repeat</keyword>
<keyword evidence="4 7" id="KW-0697">Rotamase</keyword>
<dbReference type="InterPro" id="IPR023058">
    <property type="entry name" value="PPIase_PpiC_CS"/>
</dbReference>
<dbReference type="Proteomes" id="UP001501294">
    <property type="component" value="Unassembled WGS sequence"/>
</dbReference>
<dbReference type="HAMAP" id="MF_01183">
    <property type="entry name" value="Chaperone_SurA"/>
    <property type="match status" value="1"/>
</dbReference>
<feature type="chain" id="PRO_5044919515" description="Chaperone SurA" evidence="7">
    <location>
        <begin position="26"/>
        <end position="432"/>
    </location>
</feature>
<feature type="domain" description="PpiC" evidence="8">
    <location>
        <begin position="283"/>
        <end position="383"/>
    </location>
</feature>
<dbReference type="InterPro" id="IPR023034">
    <property type="entry name" value="PPIase_SurA"/>
</dbReference>